<dbReference type="Proteomes" id="UP000028981">
    <property type="component" value="Unassembled WGS sequence"/>
</dbReference>
<organism evidence="1 2">
    <name type="scientific">Devosia riboflavina</name>
    <dbReference type="NCBI Taxonomy" id="46914"/>
    <lineage>
        <taxon>Bacteria</taxon>
        <taxon>Pseudomonadati</taxon>
        <taxon>Pseudomonadota</taxon>
        <taxon>Alphaproteobacteria</taxon>
        <taxon>Hyphomicrobiales</taxon>
        <taxon>Devosiaceae</taxon>
        <taxon>Devosia</taxon>
    </lineage>
</organism>
<comment type="caution">
    <text evidence="1">The sequence shown here is derived from an EMBL/GenBank/DDBJ whole genome shotgun (WGS) entry which is preliminary data.</text>
</comment>
<dbReference type="AlphaFoldDB" id="A0A087M7G6"/>
<evidence type="ECO:0000313" key="2">
    <source>
        <dbReference type="Proteomes" id="UP000028981"/>
    </source>
</evidence>
<gene>
    <name evidence="1" type="ORF">JP75_01355</name>
</gene>
<evidence type="ECO:0000313" key="1">
    <source>
        <dbReference type="EMBL" id="KFL32819.1"/>
    </source>
</evidence>
<reference evidence="1 2" key="1">
    <citation type="submission" date="2014-08" db="EMBL/GenBank/DDBJ databases">
        <authorList>
            <person name="Hassan Y.I."/>
            <person name="Lepp D."/>
            <person name="Zhou T."/>
        </authorList>
    </citation>
    <scope>NUCLEOTIDE SEQUENCE [LARGE SCALE GENOMIC DNA]</scope>
    <source>
        <strain evidence="1 2">IFO13584</strain>
    </source>
</reference>
<sequence length="109" mass="12084">MKRIAEAQEARDAVGVEQRIRHHAGNAPAHGFAAYDQRAIGWAKIIHSGKVFRHDGFRLGRGLLPRRRSAARHIAELKARHAKTLCGQDLCGRIHRGGVHRGAGAMREQ</sequence>
<keyword evidence="2" id="KW-1185">Reference proteome</keyword>
<accession>A0A087M7G6</accession>
<proteinExistence type="predicted"/>
<dbReference type="EMBL" id="JQGC01000001">
    <property type="protein sequence ID" value="KFL32819.1"/>
    <property type="molecule type" value="Genomic_DNA"/>
</dbReference>
<name>A0A087M7G6_9HYPH</name>
<protein>
    <submittedName>
        <fullName evidence="1">Uncharacterized protein</fullName>
    </submittedName>
</protein>